<gene>
    <name evidence="2" type="ORF">Q8A70_20340</name>
</gene>
<dbReference type="EMBL" id="JAUYVI010000006">
    <property type="protein sequence ID" value="MDQ7250051.1"/>
    <property type="molecule type" value="Genomic_DNA"/>
</dbReference>
<organism evidence="2 3">
    <name type="scientific">Dongia sedimenti</name>
    <dbReference type="NCBI Taxonomy" id="3064282"/>
    <lineage>
        <taxon>Bacteria</taxon>
        <taxon>Pseudomonadati</taxon>
        <taxon>Pseudomonadota</taxon>
        <taxon>Alphaproteobacteria</taxon>
        <taxon>Rhodospirillales</taxon>
        <taxon>Dongiaceae</taxon>
        <taxon>Dongia</taxon>
    </lineage>
</organism>
<dbReference type="NCBIfam" id="NF002805">
    <property type="entry name" value="PRK02947.1"/>
    <property type="match status" value="1"/>
</dbReference>
<evidence type="ECO:0000259" key="1">
    <source>
        <dbReference type="PROSITE" id="PS51464"/>
    </source>
</evidence>
<keyword evidence="3" id="KW-1185">Reference proteome</keyword>
<sequence length="245" mass="25849">MSLLDTYRDKVVDVLDRLVAEQRGALETAQGWVADTLRADGLVFATGTGHSHLIAAEVFYRAGGIAPVQAIFDPPLMLHEGAQRSTQLERVEGYAANVLARYPLGARDILFIISNSGRNAFPVEAALYAKARGTRTVAITSMAHAGKVASRHSSGRSLHDVADLVIDNEVAQGDASLEIAGTDLRMGPVSTIAGAFIMNIVMAGAVEILAAQGIAVDVYKSANLDNGDAGAGAIVERWRGRIKGL</sequence>
<dbReference type="PROSITE" id="PS51464">
    <property type="entry name" value="SIS"/>
    <property type="match status" value="1"/>
</dbReference>
<name>A0ABU0YQP8_9PROT</name>
<dbReference type="PANTHER" id="PTHR30390:SF7">
    <property type="entry name" value="PHOSPHOHEPTOSE ISOMERASE"/>
    <property type="match status" value="1"/>
</dbReference>
<dbReference type="Proteomes" id="UP001230156">
    <property type="component" value="Unassembled WGS sequence"/>
</dbReference>
<dbReference type="Pfam" id="PF13580">
    <property type="entry name" value="SIS_2"/>
    <property type="match status" value="1"/>
</dbReference>
<dbReference type="InterPro" id="IPR050099">
    <property type="entry name" value="SIS_GmhA/DiaA_subfam"/>
</dbReference>
<dbReference type="RefSeq" id="WP_379958797.1">
    <property type="nucleotide sequence ID" value="NZ_JAUYVI010000006.1"/>
</dbReference>
<dbReference type="PANTHER" id="PTHR30390">
    <property type="entry name" value="SEDOHEPTULOSE 7-PHOSPHATE ISOMERASE / DNAA INITIATOR-ASSOCIATING FACTOR FOR REPLICATION INITIATION"/>
    <property type="match status" value="1"/>
</dbReference>
<dbReference type="InterPro" id="IPR046348">
    <property type="entry name" value="SIS_dom_sf"/>
</dbReference>
<dbReference type="Gene3D" id="3.40.50.10490">
    <property type="entry name" value="Glucose-6-phosphate isomerase like protein, domain 1"/>
    <property type="match status" value="1"/>
</dbReference>
<dbReference type="SUPFAM" id="SSF53697">
    <property type="entry name" value="SIS domain"/>
    <property type="match status" value="1"/>
</dbReference>
<accession>A0ABU0YQP8</accession>
<evidence type="ECO:0000313" key="2">
    <source>
        <dbReference type="EMBL" id="MDQ7250051.1"/>
    </source>
</evidence>
<dbReference type="InterPro" id="IPR001347">
    <property type="entry name" value="SIS_dom"/>
</dbReference>
<reference evidence="3" key="1">
    <citation type="submission" date="2023-08" db="EMBL/GenBank/DDBJ databases">
        <title>Rhodospirillaceae gen. nov., a novel taxon isolated from the Yangtze River Yuezi River estuary sludge.</title>
        <authorList>
            <person name="Ruan L."/>
        </authorList>
    </citation>
    <scope>NUCLEOTIDE SEQUENCE [LARGE SCALE GENOMIC DNA]</scope>
    <source>
        <strain evidence="3">R-7</strain>
    </source>
</reference>
<feature type="domain" description="SIS" evidence="1">
    <location>
        <begin position="33"/>
        <end position="219"/>
    </location>
</feature>
<dbReference type="InterPro" id="IPR035472">
    <property type="entry name" value="RpiR-like_SIS"/>
</dbReference>
<protein>
    <submittedName>
        <fullName evidence="2">SIS domain-containing protein</fullName>
    </submittedName>
</protein>
<proteinExistence type="predicted"/>
<dbReference type="CDD" id="cd05013">
    <property type="entry name" value="SIS_RpiR"/>
    <property type="match status" value="1"/>
</dbReference>
<comment type="caution">
    <text evidence="2">The sequence shown here is derived from an EMBL/GenBank/DDBJ whole genome shotgun (WGS) entry which is preliminary data.</text>
</comment>
<evidence type="ECO:0000313" key="3">
    <source>
        <dbReference type="Proteomes" id="UP001230156"/>
    </source>
</evidence>